<evidence type="ECO:0000313" key="5">
    <source>
        <dbReference type="Proteomes" id="UP001055219"/>
    </source>
</evidence>
<name>A0A9Q0BBB4_9HYPO</name>
<feature type="region of interest" description="Disordered" evidence="2">
    <location>
        <begin position="1"/>
        <end position="24"/>
    </location>
</feature>
<accession>A0A9Q0BBB4</accession>
<dbReference type="PROSITE" id="PS50174">
    <property type="entry name" value="G_PATCH"/>
    <property type="match status" value="1"/>
</dbReference>
<dbReference type="SMART" id="SM00443">
    <property type="entry name" value="G_patch"/>
    <property type="match status" value="1"/>
</dbReference>
<dbReference type="Pfam" id="PF01585">
    <property type="entry name" value="G-patch"/>
    <property type="match status" value="1"/>
</dbReference>
<dbReference type="EMBL" id="JAGIXG020000067">
    <property type="protein sequence ID" value="KAI6778476.1"/>
    <property type="molecule type" value="Genomic_DNA"/>
</dbReference>
<keyword evidence="1" id="KW-0175">Coiled coil</keyword>
<proteinExistence type="predicted"/>
<protein>
    <recommendedName>
        <fullName evidence="3">G-patch domain-containing protein</fullName>
    </recommendedName>
</protein>
<feature type="domain" description="G-patch" evidence="3">
    <location>
        <begin position="136"/>
        <end position="184"/>
    </location>
</feature>
<dbReference type="PANTHER" id="PTHR20923">
    <property type="entry name" value="BAT4 PROTEIN-RELATED"/>
    <property type="match status" value="1"/>
</dbReference>
<dbReference type="InterPro" id="IPR039146">
    <property type="entry name" value="GPANK1"/>
</dbReference>
<feature type="coiled-coil region" evidence="1">
    <location>
        <begin position="186"/>
        <end position="217"/>
    </location>
</feature>
<organism evidence="4 5">
    <name type="scientific">Emericellopsis cladophorae</name>
    <dbReference type="NCBI Taxonomy" id="2686198"/>
    <lineage>
        <taxon>Eukaryota</taxon>
        <taxon>Fungi</taxon>
        <taxon>Dikarya</taxon>
        <taxon>Ascomycota</taxon>
        <taxon>Pezizomycotina</taxon>
        <taxon>Sordariomycetes</taxon>
        <taxon>Hypocreomycetidae</taxon>
        <taxon>Hypocreales</taxon>
        <taxon>Bionectriaceae</taxon>
        <taxon>Emericellopsis</taxon>
    </lineage>
</organism>
<keyword evidence="5" id="KW-1185">Reference proteome</keyword>
<reference evidence="4" key="2">
    <citation type="submission" date="2022-07" db="EMBL/GenBank/DDBJ databases">
        <authorList>
            <person name="Goncalves M.F.M."/>
            <person name="Hilario S."/>
            <person name="Van De Peer Y."/>
            <person name="Esteves A.C."/>
            <person name="Alves A."/>
        </authorList>
    </citation>
    <scope>NUCLEOTIDE SEQUENCE</scope>
    <source>
        <strain evidence="4">MUM 19.33</strain>
    </source>
</reference>
<feature type="compositionally biased region" description="Basic and acidic residues" evidence="2">
    <location>
        <begin position="7"/>
        <end position="24"/>
    </location>
</feature>
<evidence type="ECO:0000259" key="3">
    <source>
        <dbReference type="PROSITE" id="PS50174"/>
    </source>
</evidence>
<evidence type="ECO:0000313" key="4">
    <source>
        <dbReference type="EMBL" id="KAI6778476.1"/>
    </source>
</evidence>
<evidence type="ECO:0000256" key="2">
    <source>
        <dbReference type="SAM" id="MobiDB-lite"/>
    </source>
</evidence>
<dbReference type="Proteomes" id="UP001055219">
    <property type="component" value="Unassembled WGS sequence"/>
</dbReference>
<evidence type="ECO:0000256" key="1">
    <source>
        <dbReference type="SAM" id="Coils"/>
    </source>
</evidence>
<dbReference type="OrthoDB" id="20282at2759"/>
<dbReference type="PANTHER" id="PTHR20923:SF1">
    <property type="entry name" value="G PATCH DOMAIN AND ANKYRIN REPEAT-CONTAINING PROTEIN 1"/>
    <property type="match status" value="1"/>
</dbReference>
<dbReference type="GO" id="GO:0003676">
    <property type="term" value="F:nucleic acid binding"/>
    <property type="evidence" value="ECO:0007669"/>
    <property type="project" value="InterPro"/>
</dbReference>
<dbReference type="RefSeq" id="XP_051359332.1">
    <property type="nucleotide sequence ID" value="XM_051509679.1"/>
</dbReference>
<comment type="caution">
    <text evidence="4">The sequence shown here is derived from an EMBL/GenBank/DDBJ whole genome shotgun (WGS) entry which is preliminary data.</text>
</comment>
<gene>
    <name evidence="4" type="ORF">J7T54_000371</name>
</gene>
<reference evidence="4" key="1">
    <citation type="journal article" date="2021" name="J Fungi (Basel)">
        <title>Genomic and Metabolomic Analyses of the Marine Fungus Emericellopsis cladophorae: Insights into Saltwater Adaptability Mechanisms and Its Biosynthetic Potential.</title>
        <authorList>
            <person name="Goncalves M.F.M."/>
            <person name="Hilario S."/>
            <person name="Van de Peer Y."/>
            <person name="Esteves A.C."/>
            <person name="Alves A."/>
        </authorList>
    </citation>
    <scope>NUCLEOTIDE SEQUENCE</scope>
    <source>
        <strain evidence="4">MUM 19.33</strain>
    </source>
</reference>
<dbReference type="GeneID" id="75826891"/>
<dbReference type="InterPro" id="IPR000467">
    <property type="entry name" value="G_patch_dom"/>
</dbReference>
<sequence>MAMRRPYKADDDEHDRDDYDRDELPLHRKRAFGSGLKRQKVEFVRATEDDDTSASSQMTRERGTAISDLYASVVMTSSSGGETAGKGLAGHKLEQGTMSICETCGLEIKGDPKSHEQTLAHQVSLQHSHPPSHLDRSRMGLQTLRSQGWDPDARVGLGSQGEGRRFPIKVALKEDTLGVGAVVPAVEKKEKEVKLTNKELKREVKREKERTKRMEREMFGRADVEQILRGEKTGGDGLK</sequence>
<dbReference type="AlphaFoldDB" id="A0A9Q0BBB4"/>